<reference evidence="2" key="1">
    <citation type="submission" date="2016-10" db="EMBL/GenBank/DDBJ databases">
        <authorList>
            <person name="Varghese N."/>
            <person name="Submissions S."/>
        </authorList>
    </citation>
    <scope>NUCLEOTIDE SEQUENCE [LARGE SCALE GENOMIC DNA]</scope>
    <source>
        <strain evidence="2">DSM 22376</strain>
    </source>
</reference>
<organism evidence="1 2">
    <name type="scientific">Flavobacterium gillisiae</name>
    <dbReference type="NCBI Taxonomy" id="150146"/>
    <lineage>
        <taxon>Bacteria</taxon>
        <taxon>Pseudomonadati</taxon>
        <taxon>Bacteroidota</taxon>
        <taxon>Flavobacteriia</taxon>
        <taxon>Flavobacteriales</taxon>
        <taxon>Flavobacteriaceae</taxon>
        <taxon>Flavobacterium</taxon>
    </lineage>
</organism>
<gene>
    <name evidence="1" type="ORF">SAMN05443667_11914</name>
</gene>
<sequence length="59" mass="6241">MAGNRYYSDASIYNQGVSINLWTSSLDGSTPISRYLSSANSGAGTTESSNGLCVRCIKD</sequence>
<dbReference type="EMBL" id="FNRD01000019">
    <property type="protein sequence ID" value="SEB06465.1"/>
    <property type="molecule type" value="Genomic_DNA"/>
</dbReference>
<accession>A0A1H4GA13</accession>
<dbReference type="RefSeq" id="WP_091093858.1">
    <property type="nucleotide sequence ID" value="NZ_FNRD01000019.1"/>
</dbReference>
<name>A0A1H4GA13_9FLAO</name>
<proteinExistence type="predicted"/>
<keyword evidence="2" id="KW-1185">Reference proteome</keyword>
<evidence type="ECO:0000313" key="1">
    <source>
        <dbReference type="EMBL" id="SEB06465.1"/>
    </source>
</evidence>
<dbReference type="Proteomes" id="UP000198951">
    <property type="component" value="Unassembled WGS sequence"/>
</dbReference>
<evidence type="ECO:0008006" key="3">
    <source>
        <dbReference type="Google" id="ProtNLM"/>
    </source>
</evidence>
<evidence type="ECO:0000313" key="2">
    <source>
        <dbReference type="Proteomes" id="UP000198951"/>
    </source>
</evidence>
<protein>
    <recommendedName>
        <fullName evidence="3">Fibrobacter succinogenes major paralogous domain-containing protein</fullName>
    </recommendedName>
</protein>
<dbReference type="AlphaFoldDB" id="A0A1H4GA13"/>